<dbReference type="SMART" id="SM00388">
    <property type="entry name" value="HisKA"/>
    <property type="match status" value="1"/>
</dbReference>
<proteinExistence type="predicted"/>
<keyword evidence="11" id="KW-1185">Reference proteome</keyword>
<evidence type="ECO:0000313" key="11">
    <source>
        <dbReference type="Proteomes" id="UP000309544"/>
    </source>
</evidence>
<evidence type="ECO:0000256" key="1">
    <source>
        <dbReference type="ARBA" id="ARBA00000085"/>
    </source>
</evidence>
<dbReference type="InterPro" id="IPR013655">
    <property type="entry name" value="PAS_fold_3"/>
</dbReference>
<dbReference type="Gene3D" id="3.30.565.10">
    <property type="entry name" value="Histidine kinase-like ATPase, C-terminal domain"/>
    <property type="match status" value="1"/>
</dbReference>
<keyword evidence="3 4" id="KW-0597">Phosphoprotein</keyword>
<dbReference type="PROSITE" id="PS50113">
    <property type="entry name" value="PAC"/>
    <property type="match status" value="1"/>
</dbReference>
<name>A0A5C4RYX2_PROVB</name>
<evidence type="ECO:0000256" key="2">
    <source>
        <dbReference type="ARBA" id="ARBA00012438"/>
    </source>
</evidence>
<dbReference type="SMART" id="SM00387">
    <property type="entry name" value="HATPase_c"/>
    <property type="match status" value="1"/>
</dbReference>
<dbReference type="InterPro" id="IPR001610">
    <property type="entry name" value="PAC"/>
</dbReference>
<accession>A0A5C4RYX2</accession>
<dbReference type="SUPFAM" id="SSF55874">
    <property type="entry name" value="ATPase domain of HSP90 chaperone/DNA topoisomerase II/histidine kinase"/>
    <property type="match status" value="1"/>
</dbReference>
<dbReference type="InterPro" id="IPR005467">
    <property type="entry name" value="His_kinase_dom"/>
</dbReference>
<organism evidence="10 11">
    <name type="scientific">Prosthecochloris vibrioformis</name>
    <name type="common">Chlorobium vibrioforme</name>
    <dbReference type="NCBI Taxonomy" id="1098"/>
    <lineage>
        <taxon>Bacteria</taxon>
        <taxon>Pseudomonadati</taxon>
        <taxon>Chlorobiota</taxon>
        <taxon>Chlorobiia</taxon>
        <taxon>Chlorobiales</taxon>
        <taxon>Chlorobiaceae</taxon>
        <taxon>Prosthecochloris</taxon>
    </lineage>
</organism>
<sequence length="517" mass="57311">MAITNTARLASCDFNEIYQFMAEQSGDIIWLYDFSVDRYIYASPSVERFRGFTQEEIKQQHLLDALTPEDQEKAKKQIAERLERINSGDTSARFGISEYEQICKDGSTIMTEVMSTFIVDNEGKLAGIVGVARDITERKRFESEHKKLQEQLIKAGKMDSIGRIAGGIAHTFNNKLQTIMSSAELLDNSAADPEQKQFLNVIQTSIHECSKLTNQLLTLAKKQAVMPKVVNGNELIAQQLEQYHTQDCPASITFNPEPHLWPFRIDPAQFDNMLESLLRNSFEALQDGGTITITTKNIPASHDHPQDICAIEVADSGCGIPPHLLKQVCEPFFSTKPGAKGLGLSMVNGIIEQNNGHMTIESRQDNGTICRIFLPRSIEPGSRNRKETGIFPSSNRKATVLLVDDDSAIRHLTRIFLEKSGFNVLEAESGEKALGIAGSYPEYIDVLLTDMIMPGMNGRQLAEATAELLPGIKILYMSGYSSNILTDSEAKATPEVNFLAKPFSRELLATTMLGILG</sequence>
<dbReference type="SMART" id="SM00448">
    <property type="entry name" value="REC"/>
    <property type="match status" value="1"/>
</dbReference>
<gene>
    <name evidence="10" type="ORF">FGF68_08840</name>
</gene>
<dbReference type="Pfam" id="PF08447">
    <property type="entry name" value="PAS_3"/>
    <property type="match status" value="1"/>
</dbReference>
<dbReference type="Gene3D" id="3.40.50.2300">
    <property type="match status" value="1"/>
</dbReference>
<dbReference type="EMBL" id="VDCI01000008">
    <property type="protein sequence ID" value="TNJ36129.1"/>
    <property type="molecule type" value="Genomic_DNA"/>
</dbReference>
<protein>
    <recommendedName>
        <fullName evidence="2">histidine kinase</fullName>
        <ecNumber evidence="2">2.7.13.3</ecNumber>
    </recommendedName>
</protein>
<dbReference type="Pfam" id="PF00072">
    <property type="entry name" value="Response_reg"/>
    <property type="match status" value="1"/>
</dbReference>
<dbReference type="SUPFAM" id="SSF55785">
    <property type="entry name" value="PYP-like sensor domain (PAS domain)"/>
    <property type="match status" value="1"/>
</dbReference>
<dbReference type="SMART" id="SM00086">
    <property type="entry name" value="PAC"/>
    <property type="match status" value="1"/>
</dbReference>
<feature type="domain" description="PAS" evidence="8">
    <location>
        <begin position="14"/>
        <end position="85"/>
    </location>
</feature>
<dbReference type="Gene3D" id="3.30.450.20">
    <property type="entry name" value="PAS domain"/>
    <property type="match status" value="1"/>
</dbReference>
<dbReference type="Pfam" id="PF02518">
    <property type="entry name" value="HATPase_c"/>
    <property type="match status" value="1"/>
</dbReference>
<dbReference type="InterPro" id="IPR000014">
    <property type="entry name" value="PAS"/>
</dbReference>
<dbReference type="InterPro" id="IPR035965">
    <property type="entry name" value="PAS-like_dom_sf"/>
</dbReference>
<comment type="caution">
    <text evidence="10">The sequence shown here is derived from an EMBL/GenBank/DDBJ whole genome shotgun (WGS) entry which is preliminary data.</text>
</comment>
<dbReference type="Gene3D" id="1.10.287.130">
    <property type="match status" value="1"/>
</dbReference>
<dbReference type="NCBIfam" id="TIGR00229">
    <property type="entry name" value="sensory_box"/>
    <property type="match status" value="1"/>
</dbReference>
<dbReference type="InterPro" id="IPR003594">
    <property type="entry name" value="HATPase_dom"/>
</dbReference>
<feature type="domain" description="PAC" evidence="9">
    <location>
        <begin position="95"/>
        <end position="147"/>
    </location>
</feature>
<dbReference type="InterPro" id="IPR004358">
    <property type="entry name" value="Sig_transdc_His_kin-like_C"/>
</dbReference>
<dbReference type="InterPro" id="IPR003661">
    <property type="entry name" value="HisK_dim/P_dom"/>
</dbReference>
<dbReference type="AlphaFoldDB" id="A0A5C4RYX2"/>
<dbReference type="PROSITE" id="PS50112">
    <property type="entry name" value="PAS"/>
    <property type="match status" value="1"/>
</dbReference>
<dbReference type="PANTHER" id="PTHR43065:SF42">
    <property type="entry name" value="TWO-COMPONENT SENSOR PPRA"/>
    <property type="match status" value="1"/>
</dbReference>
<evidence type="ECO:0000259" key="9">
    <source>
        <dbReference type="PROSITE" id="PS50113"/>
    </source>
</evidence>
<dbReference type="Pfam" id="PF00512">
    <property type="entry name" value="HisKA"/>
    <property type="match status" value="1"/>
</dbReference>
<dbReference type="PROSITE" id="PS50110">
    <property type="entry name" value="RESPONSE_REGULATORY"/>
    <property type="match status" value="1"/>
</dbReference>
<dbReference type="Proteomes" id="UP000309544">
    <property type="component" value="Unassembled WGS sequence"/>
</dbReference>
<dbReference type="CDD" id="cd00082">
    <property type="entry name" value="HisKA"/>
    <property type="match status" value="1"/>
</dbReference>
<evidence type="ECO:0000256" key="5">
    <source>
        <dbReference type="SAM" id="Coils"/>
    </source>
</evidence>
<dbReference type="RefSeq" id="WP_139626787.1">
    <property type="nucleotide sequence ID" value="NZ_VDCI01000008.1"/>
</dbReference>
<dbReference type="PANTHER" id="PTHR43065">
    <property type="entry name" value="SENSOR HISTIDINE KINASE"/>
    <property type="match status" value="1"/>
</dbReference>
<evidence type="ECO:0000259" key="6">
    <source>
        <dbReference type="PROSITE" id="PS50109"/>
    </source>
</evidence>
<feature type="modified residue" description="4-aspartylphosphate" evidence="4">
    <location>
        <position position="450"/>
    </location>
</feature>
<dbReference type="EC" id="2.7.13.3" evidence="2"/>
<dbReference type="InterPro" id="IPR001789">
    <property type="entry name" value="Sig_transdc_resp-reg_receiver"/>
</dbReference>
<dbReference type="CDD" id="cd00130">
    <property type="entry name" value="PAS"/>
    <property type="match status" value="1"/>
</dbReference>
<dbReference type="InterPro" id="IPR036890">
    <property type="entry name" value="HATPase_C_sf"/>
</dbReference>
<feature type="coiled-coil region" evidence="5">
    <location>
        <begin position="131"/>
        <end position="158"/>
    </location>
</feature>
<dbReference type="SMART" id="SM00091">
    <property type="entry name" value="PAS"/>
    <property type="match status" value="1"/>
</dbReference>
<keyword evidence="5" id="KW-0175">Coiled coil</keyword>
<evidence type="ECO:0000256" key="3">
    <source>
        <dbReference type="ARBA" id="ARBA00022553"/>
    </source>
</evidence>
<dbReference type="PROSITE" id="PS50109">
    <property type="entry name" value="HIS_KIN"/>
    <property type="match status" value="1"/>
</dbReference>
<evidence type="ECO:0000259" key="7">
    <source>
        <dbReference type="PROSITE" id="PS50110"/>
    </source>
</evidence>
<dbReference type="PRINTS" id="PR00344">
    <property type="entry name" value="BCTRLSENSOR"/>
</dbReference>
<dbReference type="SUPFAM" id="SSF47384">
    <property type="entry name" value="Homodimeric domain of signal transducing histidine kinase"/>
    <property type="match status" value="1"/>
</dbReference>
<dbReference type="SUPFAM" id="SSF52172">
    <property type="entry name" value="CheY-like"/>
    <property type="match status" value="1"/>
</dbReference>
<dbReference type="GO" id="GO:0000155">
    <property type="term" value="F:phosphorelay sensor kinase activity"/>
    <property type="evidence" value="ECO:0007669"/>
    <property type="project" value="InterPro"/>
</dbReference>
<dbReference type="InterPro" id="IPR036097">
    <property type="entry name" value="HisK_dim/P_sf"/>
</dbReference>
<evidence type="ECO:0000256" key="4">
    <source>
        <dbReference type="PROSITE-ProRule" id="PRU00169"/>
    </source>
</evidence>
<reference evidence="10 11" key="1">
    <citation type="submission" date="2019-05" db="EMBL/GenBank/DDBJ databases">
        <title>Draft Whole-Genome sequence of the green sulfur bacterium Prosthecochloris vibrioformis DSM 260.</title>
        <authorList>
            <person name="Meyer T.E."/>
            <person name="Kyndt J.A."/>
        </authorList>
    </citation>
    <scope>NUCLEOTIDE SEQUENCE [LARGE SCALE GENOMIC DNA]</scope>
    <source>
        <strain evidence="10 11">DSM 260</strain>
    </source>
</reference>
<feature type="domain" description="Histidine kinase" evidence="6">
    <location>
        <begin position="167"/>
        <end position="378"/>
    </location>
</feature>
<evidence type="ECO:0000259" key="8">
    <source>
        <dbReference type="PROSITE" id="PS50112"/>
    </source>
</evidence>
<evidence type="ECO:0000313" key="10">
    <source>
        <dbReference type="EMBL" id="TNJ36129.1"/>
    </source>
</evidence>
<dbReference type="InterPro" id="IPR000700">
    <property type="entry name" value="PAS-assoc_C"/>
</dbReference>
<comment type="catalytic activity">
    <reaction evidence="1">
        <text>ATP + protein L-histidine = ADP + protein N-phospho-L-histidine.</text>
        <dbReference type="EC" id="2.7.13.3"/>
    </reaction>
</comment>
<feature type="domain" description="Response regulatory" evidence="7">
    <location>
        <begin position="399"/>
        <end position="516"/>
    </location>
</feature>
<dbReference type="InterPro" id="IPR011006">
    <property type="entry name" value="CheY-like_superfamily"/>
</dbReference>